<evidence type="ECO:0000313" key="1">
    <source>
        <dbReference type="EMBL" id="KAJ3489908.1"/>
    </source>
</evidence>
<dbReference type="Proteomes" id="UP001148737">
    <property type="component" value="Unassembled WGS sequence"/>
</dbReference>
<organism evidence="1 2">
    <name type="scientific">Lecanicillium saksenae</name>
    <dbReference type="NCBI Taxonomy" id="468837"/>
    <lineage>
        <taxon>Eukaryota</taxon>
        <taxon>Fungi</taxon>
        <taxon>Dikarya</taxon>
        <taxon>Ascomycota</taxon>
        <taxon>Pezizomycotina</taxon>
        <taxon>Sordariomycetes</taxon>
        <taxon>Hypocreomycetidae</taxon>
        <taxon>Hypocreales</taxon>
        <taxon>Cordycipitaceae</taxon>
        <taxon>Lecanicillium</taxon>
    </lineage>
</organism>
<sequence>MSTGEERQLKESLQDFWRSDKRTQLERGFLKALLTNTPTRAPATRLPDDIEIRAKLGHIQVIFRRYTEQLNAPLNLPRRVWSQYFQRALSFLSEGELQRMSANPNITEINLYLGDLLDTILQAFGRRYLPPQDVAPAGSDGVSAPRLPLRPEVLARDKKCVITGRSLTLQVCHIWNYAALQTTDDANAFLYRRQVLDRVLGSNLAAQLCSLMNAPGATEVAWNLITLCGDMHGCFDNGEIGLEPLDADVLGRMNLRPESNTIYVRVEWFNPGAETARQISKAPTFESLKEMMRPTMSSINKNIQDVNIETGQPVISGNVYPIVCPEHCDRMETVLKARWILQKLRYFAAAMDAEREDPDRLPPPGRVFSDQSTQTEGSLDETIPAQAAKPAAKGKEPIRGPAHANVMERSGGSPSAAIESSHVKEHSDGTDGTAVEDDPAQEHSGDVNTATAPDDAIPEHSGSITGAAEGGHVKEHSGDTAVDADNAAVTSTRVPIMEDDAAAAQALSDMQRLLQPDQNEPPGIKSVAGRDVPATEAALAEASGSAGDTAEKKKMSVRIIDKAKRLRKKISTLGLPKD</sequence>
<protein>
    <submittedName>
        <fullName evidence="1">Uncharacterized protein</fullName>
    </submittedName>
</protein>
<evidence type="ECO:0000313" key="2">
    <source>
        <dbReference type="Proteomes" id="UP001148737"/>
    </source>
</evidence>
<keyword evidence="2" id="KW-1185">Reference proteome</keyword>
<comment type="caution">
    <text evidence="1">The sequence shown here is derived from an EMBL/GenBank/DDBJ whole genome shotgun (WGS) entry which is preliminary data.</text>
</comment>
<dbReference type="EMBL" id="JANAKD010000712">
    <property type="protein sequence ID" value="KAJ3489908.1"/>
    <property type="molecule type" value="Genomic_DNA"/>
</dbReference>
<gene>
    <name evidence="1" type="ORF">NLG97_g5891</name>
</gene>
<reference evidence="1" key="1">
    <citation type="submission" date="2022-07" db="EMBL/GenBank/DDBJ databases">
        <title>Genome Sequence of Lecanicillium saksenae.</title>
        <authorList>
            <person name="Buettner E."/>
        </authorList>
    </citation>
    <scope>NUCLEOTIDE SEQUENCE</scope>
    <source>
        <strain evidence="1">VT-O1</strain>
    </source>
</reference>
<name>A0ACC1QSB8_9HYPO</name>
<accession>A0ACC1QSB8</accession>
<proteinExistence type="predicted"/>